<dbReference type="InterPro" id="IPR009097">
    <property type="entry name" value="Cyclic_Pdiesterase"/>
</dbReference>
<evidence type="ECO:0000256" key="2">
    <source>
        <dbReference type="HAMAP-Rule" id="MF_01940"/>
    </source>
</evidence>
<evidence type="ECO:0000259" key="3">
    <source>
        <dbReference type="Pfam" id="PF02834"/>
    </source>
</evidence>
<comment type="similarity">
    <text evidence="2">Belongs to the 2H phosphoesterase superfamily. ThpR family.</text>
</comment>
<dbReference type="Proteomes" id="UP000295304">
    <property type="component" value="Unassembled WGS sequence"/>
</dbReference>
<dbReference type="AlphaFoldDB" id="A0A4R3JG13"/>
<comment type="function">
    <text evidence="2">Hydrolyzes RNA 2',3'-cyclic phosphodiester to an RNA 2'-phosphomonoester.</text>
</comment>
<dbReference type="GO" id="GO:0004113">
    <property type="term" value="F:2',3'-cyclic-nucleotide 3'-phosphodiesterase activity"/>
    <property type="evidence" value="ECO:0007669"/>
    <property type="project" value="InterPro"/>
</dbReference>
<keyword evidence="5" id="KW-1185">Reference proteome</keyword>
<dbReference type="Pfam" id="PF02834">
    <property type="entry name" value="LigT_PEase"/>
    <property type="match status" value="2"/>
</dbReference>
<dbReference type="InterPro" id="IPR004175">
    <property type="entry name" value="RNA_CPDase"/>
</dbReference>
<dbReference type="EMBL" id="SLZW01000001">
    <property type="protein sequence ID" value="TCS64797.1"/>
    <property type="molecule type" value="Genomic_DNA"/>
</dbReference>
<dbReference type="EC" id="3.1.4.58" evidence="2"/>
<dbReference type="NCBIfam" id="TIGR02258">
    <property type="entry name" value="2_5_ligase"/>
    <property type="match status" value="1"/>
</dbReference>
<dbReference type="GO" id="GO:0008664">
    <property type="term" value="F:RNA 2',3'-cyclic 3'-phosphodiesterase activity"/>
    <property type="evidence" value="ECO:0007669"/>
    <property type="project" value="UniProtKB-EC"/>
</dbReference>
<dbReference type="Gene3D" id="3.90.1140.10">
    <property type="entry name" value="Cyclic phosphodiesterase"/>
    <property type="match status" value="1"/>
</dbReference>
<accession>A0A4R3JG13</accession>
<feature type="active site" description="Proton donor" evidence="2">
    <location>
        <position position="37"/>
    </location>
</feature>
<dbReference type="PANTHER" id="PTHR35561:SF1">
    <property type="entry name" value="RNA 2',3'-CYCLIC PHOSPHODIESTERASE"/>
    <property type="match status" value="1"/>
</dbReference>
<dbReference type="SUPFAM" id="SSF55144">
    <property type="entry name" value="LigT-like"/>
    <property type="match status" value="1"/>
</dbReference>
<dbReference type="GO" id="GO:0016874">
    <property type="term" value="F:ligase activity"/>
    <property type="evidence" value="ECO:0007669"/>
    <property type="project" value="UniProtKB-KW"/>
</dbReference>
<comment type="catalytic activity">
    <reaction evidence="2">
        <text>a 3'-end 2',3'-cyclophospho-ribonucleotide-RNA + H2O = a 3'-end 2'-phospho-ribonucleotide-RNA + H(+)</text>
        <dbReference type="Rhea" id="RHEA:11828"/>
        <dbReference type="Rhea" id="RHEA-COMP:10464"/>
        <dbReference type="Rhea" id="RHEA-COMP:17353"/>
        <dbReference type="ChEBI" id="CHEBI:15377"/>
        <dbReference type="ChEBI" id="CHEBI:15378"/>
        <dbReference type="ChEBI" id="CHEBI:83064"/>
        <dbReference type="ChEBI" id="CHEBI:173113"/>
        <dbReference type="EC" id="3.1.4.58"/>
    </reaction>
</comment>
<proteinExistence type="inferred from homology"/>
<dbReference type="PANTHER" id="PTHR35561">
    <property type="entry name" value="RNA 2',3'-CYCLIC PHOSPHODIESTERASE"/>
    <property type="match status" value="1"/>
</dbReference>
<dbReference type="HAMAP" id="MF_01940">
    <property type="entry name" value="RNA_CPDase"/>
    <property type="match status" value="1"/>
</dbReference>
<gene>
    <name evidence="4" type="ORF">EDD55_101126</name>
</gene>
<dbReference type="InterPro" id="IPR014051">
    <property type="entry name" value="Phosphoesterase_HXTX"/>
</dbReference>
<feature type="active site" description="Proton acceptor" evidence="2">
    <location>
        <position position="127"/>
    </location>
</feature>
<reference evidence="4 5" key="1">
    <citation type="submission" date="2019-03" db="EMBL/GenBank/DDBJ databases">
        <title>Genomic Encyclopedia of Type Strains, Phase IV (KMG-IV): sequencing the most valuable type-strain genomes for metagenomic binning, comparative biology and taxonomic classification.</title>
        <authorList>
            <person name="Goeker M."/>
        </authorList>
    </citation>
    <scope>NUCLEOTIDE SEQUENCE [LARGE SCALE GENOMIC DNA]</scope>
    <source>
        <strain evidence="4 5">DSM 101688</strain>
    </source>
</reference>
<dbReference type="RefSeq" id="WP_165886189.1">
    <property type="nucleotide sequence ID" value="NZ_CP119676.1"/>
</dbReference>
<feature type="domain" description="Phosphoesterase HXTX" evidence="3">
    <location>
        <begin position="8"/>
        <end position="80"/>
    </location>
</feature>
<feature type="short sequence motif" description="HXTX 1" evidence="2">
    <location>
        <begin position="37"/>
        <end position="40"/>
    </location>
</feature>
<evidence type="ECO:0000313" key="4">
    <source>
        <dbReference type="EMBL" id="TCS64797.1"/>
    </source>
</evidence>
<evidence type="ECO:0000313" key="5">
    <source>
        <dbReference type="Proteomes" id="UP000295304"/>
    </source>
</evidence>
<organism evidence="4 5">
    <name type="scientific">Varunaivibrio sulfuroxidans</name>
    <dbReference type="NCBI Taxonomy" id="1773489"/>
    <lineage>
        <taxon>Bacteria</taxon>
        <taxon>Pseudomonadati</taxon>
        <taxon>Pseudomonadota</taxon>
        <taxon>Alphaproteobacteria</taxon>
        <taxon>Rhodospirillales</taxon>
        <taxon>Magnetovibrionaceae</taxon>
        <taxon>Varunaivibrio</taxon>
    </lineage>
</organism>
<feature type="domain" description="Phosphoesterase HXTX" evidence="3">
    <location>
        <begin position="97"/>
        <end position="175"/>
    </location>
</feature>
<evidence type="ECO:0000256" key="1">
    <source>
        <dbReference type="ARBA" id="ARBA00022801"/>
    </source>
</evidence>
<keyword evidence="1 2" id="KW-0378">Hydrolase</keyword>
<feature type="short sequence motif" description="HXTX 2" evidence="2">
    <location>
        <begin position="127"/>
        <end position="130"/>
    </location>
</feature>
<protein>
    <recommendedName>
        <fullName evidence="2">RNA 2',3'-cyclic phosphodiesterase</fullName>
        <shortName evidence="2">RNA 2',3'-CPDase</shortName>
        <ecNumber evidence="2">3.1.4.58</ecNumber>
    </recommendedName>
</protein>
<sequence length="188" mass="20565">MFRLFVAIGLPHPLPDGLDALRRELPGAKWVASDNLHLTLRFIGAVDESAVAEINVALATLSAPPLIVRPTAVGVFSRHNIPAHGHMAHTLWLGVEARPDLMALAQRIDALMAARGIGARERDFFPHVTLARLKRVREQDLEAYLARAGRVRVAPVAADRCTLYRSDQAEDGVRYVALRSYPLDGAAP</sequence>
<keyword evidence="4" id="KW-0436">Ligase</keyword>
<name>A0A4R3JG13_9PROT</name>
<comment type="caution">
    <text evidence="4">The sequence shown here is derived from an EMBL/GenBank/DDBJ whole genome shotgun (WGS) entry which is preliminary data.</text>
</comment>